<evidence type="ECO:0000256" key="1">
    <source>
        <dbReference type="SAM" id="SignalP"/>
    </source>
</evidence>
<evidence type="ECO:0000313" key="3">
    <source>
        <dbReference type="Proteomes" id="UP000630353"/>
    </source>
</evidence>
<reference evidence="2" key="2">
    <citation type="submission" date="2020-09" db="EMBL/GenBank/DDBJ databases">
        <authorList>
            <person name="Sun Q."/>
            <person name="Kim S."/>
        </authorList>
    </citation>
    <scope>NUCLEOTIDE SEQUENCE</scope>
    <source>
        <strain evidence="2">KCTC 42651</strain>
    </source>
</reference>
<proteinExistence type="predicted"/>
<keyword evidence="1" id="KW-0732">Signal</keyword>
<accession>A0A918XR39</accession>
<feature type="signal peptide" evidence="1">
    <location>
        <begin position="1"/>
        <end position="20"/>
    </location>
</feature>
<keyword evidence="3" id="KW-1185">Reference proteome</keyword>
<dbReference type="AlphaFoldDB" id="A0A918XR39"/>
<evidence type="ECO:0008006" key="4">
    <source>
        <dbReference type="Google" id="ProtNLM"/>
    </source>
</evidence>
<dbReference type="EMBL" id="BMZS01000003">
    <property type="protein sequence ID" value="GHD46060.1"/>
    <property type="molecule type" value="Genomic_DNA"/>
</dbReference>
<dbReference type="Proteomes" id="UP000630353">
    <property type="component" value="Unassembled WGS sequence"/>
</dbReference>
<protein>
    <recommendedName>
        <fullName evidence="4">Short C-terminal domain-containing protein</fullName>
    </recommendedName>
</protein>
<feature type="chain" id="PRO_5037203281" description="Short C-terminal domain-containing protein" evidence="1">
    <location>
        <begin position="21"/>
        <end position="389"/>
    </location>
</feature>
<comment type="caution">
    <text evidence="2">The sequence shown here is derived from an EMBL/GenBank/DDBJ whole genome shotgun (WGS) entry which is preliminary data.</text>
</comment>
<reference evidence="2" key="1">
    <citation type="journal article" date="2014" name="Int. J. Syst. Evol. Microbiol.">
        <title>Complete genome sequence of Corynebacterium casei LMG S-19264T (=DSM 44701T), isolated from a smear-ripened cheese.</title>
        <authorList>
            <consortium name="US DOE Joint Genome Institute (JGI-PGF)"/>
            <person name="Walter F."/>
            <person name="Albersmeier A."/>
            <person name="Kalinowski J."/>
            <person name="Ruckert C."/>
        </authorList>
    </citation>
    <scope>NUCLEOTIDE SEQUENCE</scope>
    <source>
        <strain evidence="2">KCTC 42651</strain>
    </source>
</reference>
<gene>
    <name evidence="2" type="ORF">GCM10017083_14790</name>
</gene>
<sequence>MRLLFLALIVLLAPTQQAVAVEPGERHRARLELLGRQIPLPAGEWSVLGRGSNVLTSGSPGAYGTIDNVILARRDGERIDALVEINTNRLHVSGGWGSAHDCTREDSLARVAFYKTPIDGFCLFVVPTALGEADAPGPAAWTDARTALHQGTAAPSPTWLTVGFRISDRHDVLDVRYHFDPDRLDLPPAAETAWTVEAVLADPKRYDAVNQLAAWGGLAAGLVADGFEGKLAEKAAAPLPNAWEVPVPKEAADAVTGGEAQGRVSRTARIAALDELAESGVITREDQEAYRKAIEEMPPPPTPDDYYRLLGAKVVSFNFFRVSVDYILAFVVTVNAAISGYITATIVATHSVAQVFNDMWWDNYIAAQATANSSMVDFVYAGVRIGEPA</sequence>
<name>A0A918XR39_9PROT</name>
<evidence type="ECO:0000313" key="2">
    <source>
        <dbReference type="EMBL" id="GHD46060.1"/>
    </source>
</evidence>
<organism evidence="2 3">
    <name type="scientific">Thalassobaculum fulvum</name>
    <dbReference type="NCBI Taxonomy" id="1633335"/>
    <lineage>
        <taxon>Bacteria</taxon>
        <taxon>Pseudomonadati</taxon>
        <taxon>Pseudomonadota</taxon>
        <taxon>Alphaproteobacteria</taxon>
        <taxon>Rhodospirillales</taxon>
        <taxon>Thalassobaculaceae</taxon>
        <taxon>Thalassobaculum</taxon>
    </lineage>
</organism>